<dbReference type="GO" id="GO:0005886">
    <property type="term" value="C:plasma membrane"/>
    <property type="evidence" value="ECO:0007669"/>
    <property type="project" value="TreeGrafter"/>
</dbReference>
<gene>
    <name evidence="4" type="ORF">DI09_15p230</name>
</gene>
<dbReference type="Proteomes" id="UP000029725">
    <property type="component" value="Unassembled WGS sequence"/>
</dbReference>
<dbReference type="GO" id="GO:0005524">
    <property type="term" value="F:ATP binding"/>
    <property type="evidence" value="ECO:0007669"/>
    <property type="project" value="UniProtKB-UniRule"/>
</dbReference>
<dbReference type="SMART" id="SM00330">
    <property type="entry name" value="PIPKc"/>
    <property type="match status" value="1"/>
</dbReference>
<feature type="compositionally biased region" description="Basic residues" evidence="2">
    <location>
        <begin position="373"/>
        <end position="384"/>
    </location>
</feature>
<keyword evidence="1" id="KW-0547">Nucleotide-binding</keyword>
<dbReference type="GO" id="GO:0046854">
    <property type="term" value="P:phosphatidylinositol phosphate biosynthetic process"/>
    <property type="evidence" value="ECO:0007669"/>
    <property type="project" value="TreeGrafter"/>
</dbReference>
<dbReference type="Pfam" id="PF01504">
    <property type="entry name" value="PIP5K"/>
    <property type="match status" value="1"/>
</dbReference>
<dbReference type="VEuPathDB" id="MicrosporidiaDB:DI09_15p230"/>
<evidence type="ECO:0000256" key="2">
    <source>
        <dbReference type="SAM" id="MobiDB-lite"/>
    </source>
</evidence>
<accession>A0A098VXR4</accession>
<evidence type="ECO:0000313" key="5">
    <source>
        <dbReference type="Proteomes" id="UP000029725"/>
    </source>
</evidence>
<evidence type="ECO:0000259" key="3">
    <source>
        <dbReference type="PROSITE" id="PS51455"/>
    </source>
</evidence>
<dbReference type="Gene3D" id="3.30.800.10">
    <property type="entry name" value="Phosphatidylinositol Phosphate Kinase II Beta"/>
    <property type="match status" value="1"/>
</dbReference>
<dbReference type="GeneID" id="25258550"/>
<dbReference type="Gene3D" id="3.30.810.10">
    <property type="entry name" value="2-Layer Sandwich"/>
    <property type="match status" value="1"/>
</dbReference>
<dbReference type="InterPro" id="IPR002498">
    <property type="entry name" value="PInositol-4-P-4/5-kinase_core"/>
</dbReference>
<proteinExistence type="predicted"/>
<dbReference type="GO" id="GO:0016308">
    <property type="term" value="F:1-phosphatidylinositol-4-phosphate 5-kinase activity"/>
    <property type="evidence" value="ECO:0007669"/>
    <property type="project" value="TreeGrafter"/>
</dbReference>
<keyword evidence="1" id="KW-0067">ATP-binding</keyword>
<dbReference type="InterPro" id="IPR023610">
    <property type="entry name" value="PInositol-4/5-P-5/4-kinase"/>
</dbReference>
<keyword evidence="1" id="KW-0808">Transferase</keyword>
<dbReference type="PANTHER" id="PTHR23086">
    <property type="entry name" value="PHOSPHATIDYLINOSITOL-4-PHOSPHATE 5-KINASE"/>
    <property type="match status" value="1"/>
</dbReference>
<name>A0A098VXR4_9MICR</name>
<dbReference type="AlphaFoldDB" id="A0A098VXR4"/>
<dbReference type="OrthoDB" id="20783at2759"/>
<keyword evidence="1" id="KW-0418">Kinase</keyword>
<evidence type="ECO:0000256" key="1">
    <source>
        <dbReference type="PROSITE-ProRule" id="PRU00781"/>
    </source>
</evidence>
<feature type="region of interest" description="Disordered" evidence="2">
    <location>
        <begin position="353"/>
        <end position="384"/>
    </location>
</feature>
<feature type="compositionally biased region" description="Basic and acidic residues" evidence="2">
    <location>
        <begin position="356"/>
        <end position="368"/>
    </location>
</feature>
<reference evidence="4 5" key="1">
    <citation type="submission" date="2014-04" db="EMBL/GenBank/DDBJ databases">
        <title>A new species of microsporidia sheds light on the evolution of extreme parasitism.</title>
        <authorList>
            <person name="Haag K.L."/>
            <person name="James T.Y."/>
            <person name="Larsson R."/>
            <person name="Schaer T.M."/>
            <person name="Refardt D."/>
            <person name="Pombert J.-F."/>
            <person name="Ebert D."/>
        </authorList>
    </citation>
    <scope>NUCLEOTIDE SEQUENCE [LARGE SCALE GENOMIC DNA]</scope>
    <source>
        <strain evidence="4 5">UGP3</strain>
        <tissue evidence="4">Spores</tissue>
    </source>
</reference>
<dbReference type="PANTHER" id="PTHR23086:SF8">
    <property type="entry name" value="PHOSPHATIDYLINOSITOL 5-PHOSPHATE 4-KINASE, ISOFORM A"/>
    <property type="match status" value="1"/>
</dbReference>
<dbReference type="RefSeq" id="XP_013238983.1">
    <property type="nucleotide sequence ID" value="XM_013383529.1"/>
</dbReference>
<feature type="domain" description="PIPK" evidence="3">
    <location>
        <begin position="70"/>
        <end position="529"/>
    </location>
</feature>
<dbReference type="InterPro" id="IPR027484">
    <property type="entry name" value="PInositol-4-P-5-kinase_N"/>
</dbReference>
<dbReference type="HOGENOM" id="CLU_004312_6_0_1"/>
<keyword evidence="5" id="KW-1185">Reference proteome</keyword>
<dbReference type="SUPFAM" id="SSF56104">
    <property type="entry name" value="SAICAR synthase-like"/>
    <property type="match status" value="1"/>
</dbReference>
<comment type="caution">
    <text evidence="4">The sequence shown here is derived from an EMBL/GenBank/DDBJ whole genome shotgun (WGS) entry which is preliminary data.</text>
</comment>
<dbReference type="InterPro" id="IPR027483">
    <property type="entry name" value="PInositol-4-P-4/5-kinase_C_sf"/>
</dbReference>
<evidence type="ECO:0000313" key="4">
    <source>
        <dbReference type="EMBL" id="KGG52556.1"/>
    </source>
</evidence>
<protein>
    <recommendedName>
        <fullName evidence="3">PIPK domain-containing protein</fullName>
    </recommendedName>
</protein>
<sequence length="584" mass="65909">MPTLPPEPNGKGSLACARSPLASTSHAECQPEVEVQHARFECTPRSEFTAISNNSTSVNPYGTRIGKNHSSYLLMYYMLTGIRSAVLKGEEKYTQIAAPSFEGIDKKTCKKRVKLSLENKETTGGCCSCSKRKSREFRDYAPIAFRFLRKQFFIDTEDYLTSLTPRYVLSELGSPGRSGSFFYYSHDYRFLIKTIGKVEHSSLLSLLPDYCAHVKRFPNTLLTRFLGLHRISGLRPGSPPIYFVVMGNVFPPSKDIHEIYDLKGSFHGRQVSVRKLTRCPREPRKDLNWLRSGKKLLLSPRKAALVMTQLEHDVEFLTSCNIMDYSLLVGIHSIQRGNRERIRDKALSVFETAPIEEGHANQPADRDLTSSNVHRHHKKNKRRYPSSIKSALVGFARPLTQEDPICLMEQSDDAANRSATINQLQQSSLPSFHNSKHNAPAERSNFVFYSEEGGILSGTEEAFRNPVTVAPERPTEIYYLGIIDILTPYSCKKQIEHAFKSFRSSSLSISAVSPAVYSRRFLAFMRRCVLNQENSNSSSIQTSKQIEKYLTLMISQSEYELSLASSMVTSAAVNTTTVQPYQQN</sequence>
<dbReference type="PROSITE" id="PS51455">
    <property type="entry name" value="PIPK"/>
    <property type="match status" value="1"/>
</dbReference>
<organism evidence="4 5">
    <name type="scientific">Mitosporidium daphniae</name>
    <dbReference type="NCBI Taxonomy" id="1485682"/>
    <lineage>
        <taxon>Eukaryota</taxon>
        <taxon>Fungi</taxon>
        <taxon>Fungi incertae sedis</taxon>
        <taxon>Microsporidia</taxon>
        <taxon>Mitosporidium</taxon>
    </lineage>
</organism>
<dbReference type="EMBL" id="JMKJ01000066">
    <property type="protein sequence ID" value="KGG52556.1"/>
    <property type="molecule type" value="Genomic_DNA"/>
</dbReference>